<dbReference type="AlphaFoldDB" id="A0A6A6P2X2"/>
<evidence type="ECO:0000313" key="1">
    <source>
        <dbReference type="EMBL" id="KAF2458380.1"/>
    </source>
</evidence>
<accession>A0A6A6P2X2</accession>
<organism evidence="1 2">
    <name type="scientific">Lineolata rhizophorae</name>
    <dbReference type="NCBI Taxonomy" id="578093"/>
    <lineage>
        <taxon>Eukaryota</taxon>
        <taxon>Fungi</taxon>
        <taxon>Dikarya</taxon>
        <taxon>Ascomycota</taxon>
        <taxon>Pezizomycotina</taxon>
        <taxon>Dothideomycetes</taxon>
        <taxon>Dothideomycetes incertae sedis</taxon>
        <taxon>Lineolatales</taxon>
        <taxon>Lineolataceae</taxon>
        <taxon>Lineolata</taxon>
    </lineage>
</organism>
<dbReference type="EMBL" id="MU001678">
    <property type="protein sequence ID" value="KAF2458380.1"/>
    <property type="molecule type" value="Genomic_DNA"/>
</dbReference>
<proteinExistence type="predicted"/>
<protein>
    <submittedName>
        <fullName evidence="1">Uncharacterized protein</fullName>
    </submittedName>
</protein>
<keyword evidence="2" id="KW-1185">Reference proteome</keyword>
<name>A0A6A6P2X2_9PEZI</name>
<evidence type="ECO:0000313" key="2">
    <source>
        <dbReference type="Proteomes" id="UP000799766"/>
    </source>
</evidence>
<gene>
    <name evidence="1" type="ORF">BDY21DRAFT_411971</name>
</gene>
<sequence length="314" mass="36725">MDMLINKAKVKDGKYNRRANILDAVKELNIGLSRAEEFYPSVIDQVRDVISTQLDWISPELKDTLVEAFERYQSREFVLLALLGLVSKLRKLQIRIEGLEPYLFARYFATCIAQIRSQNARVFENLRQLTIEFPRFWSQHRSKKVEVNPAVVLNTISSISLLPALEELTLAGYIGIYAKDRNKHSHYFRKPGAEAIGTLREIWVDEDKYREYDWAQFEMRRERGIWVDVDEYREYSEIHRELALFKFPLNALCTKHASTIQRFVIPVRLLSHPFEVCPYLHPSGRVSMLEMLPESLEVLEIDCEAEFSLNIPPN</sequence>
<reference evidence="1" key="1">
    <citation type="journal article" date="2020" name="Stud. Mycol.">
        <title>101 Dothideomycetes genomes: a test case for predicting lifestyles and emergence of pathogens.</title>
        <authorList>
            <person name="Haridas S."/>
            <person name="Albert R."/>
            <person name="Binder M."/>
            <person name="Bloem J."/>
            <person name="Labutti K."/>
            <person name="Salamov A."/>
            <person name="Andreopoulos B."/>
            <person name="Baker S."/>
            <person name="Barry K."/>
            <person name="Bills G."/>
            <person name="Bluhm B."/>
            <person name="Cannon C."/>
            <person name="Castanera R."/>
            <person name="Culley D."/>
            <person name="Daum C."/>
            <person name="Ezra D."/>
            <person name="Gonzalez J."/>
            <person name="Henrissat B."/>
            <person name="Kuo A."/>
            <person name="Liang C."/>
            <person name="Lipzen A."/>
            <person name="Lutzoni F."/>
            <person name="Magnuson J."/>
            <person name="Mondo S."/>
            <person name="Nolan M."/>
            <person name="Ohm R."/>
            <person name="Pangilinan J."/>
            <person name="Park H.-J."/>
            <person name="Ramirez L."/>
            <person name="Alfaro M."/>
            <person name="Sun H."/>
            <person name="Tritt A."/>
            <person name="Yoshinaga Y."/>
            <person name="Zwiers L.-H."/>
            <person name="Turgeon B."/>
            <person name="Goodwin S."/>
            <person name="Spatafora J."/>
            <person name="Crous P."/>
            <person name="Grigoriev I."/>
        </authorList>
    </citation>
    <scope>NUCLEOTIDE SEQUENCE</scope>
    <source>
        <strain evidence="1">ATCC 16933</strain>
    </source>
</reference>
<dbReference type="Proteomes" id="UP000799766">
    <property type="component" value="Unassembled WGS sequence"/>
</dbReference>